<feature type="region of interest" description="Disordered" evidence="1">
    <location>
        <begin position="32"/>
        <end position="54"/>
    </location>
</feature>
<evidence type="ECO:0000313" key="2">
    <source>
        <dbReference type="EMBL" id="CCQ44636.1"/>
    </source>
</evidence>
<reference evidence="3" key="1">
    <citation type="journal article" date="2014" name="Genome Announc.">
        <title>Genome Sequence of Arthrobacter siccitolerans 4J27, a Xeroprotectant-Producing Desiccation-Tolerant Microorganism.</title>
        <authorList>
            <person name="Manzanera M."/>
            <person name="Santa-Cruz-Calvo L."/>
            <person name="Vilchez J.I."/>
            <person name="Garcia-Fontana C."/>
            <person name="Silva-Castro G.A."/>
            <person name="Calvo C."/>
            <person name="Gonzalez-Lopez J."/>
        </authorList>
    </citation>
    <scope>NUCLEOTIDE SEQUENCE [LARGE SCALE GENOMIC DNA]</scope>
    <source>
        <strain evidence="3">4J27</strain>
    </source>
</reference>
<evidence type="ECO:0000313" key="3">
    <source>
        <dbReference type="Proteomes" id="UP000035722"/>
    </source>
</evidence>
<dbReference type="OrthoDB" id="5160548at2"/>
<dbReference type="InterPro" id="IPR055593">
    <property type="entry name" value="DUF7169"/>
</dbReference>
<dbReference type="STRING" id="861266.ARTSIC4J27_563"/>
<accession>A0A024GYS8</accession>
<evidence type="ECO:0000256" key="1">
    <source>
        <dbReference type="SAM" id="MobiDB-lite"/>
    </source>
</evidence>
<organism evidence="2 3">
    <name type="scientific">Pseudarthrobacter siccitolerans</name>
    <dbReference type="NCBI Taxonomy" id="861266"/>
    <lineage>
        <taxon>Bacteria</taxon>
        <taxon>Bacillati</taxon>
        <taxon>Actinomycetota</taxon>
        <taxon>Actinomycetes</taxon>
        <taxon>Micrococcales</taxon>
        <taxon>Micrococcaceae</taxon>
        <taxon>Pseudarthrobacter</taxon>
    </lineage>
</organism>
<dbReference type="RefSeq" id="WP_050053686.1">
    <property type="nucleotide sequence ID" value="NZ_CAQI01000028.1"/>
</dbReference>
<name>A0A024GYS8_9MICC</name>
<feature type="compositionally biased region" description="Basic and acidic residues" evidence="1">
    <location>
        <begin position="38"/>
        <end position="51"/>
    </location>
</feature>
<comment type="caution">
    <text evidence="2">The sequence shown here is derived from an EMBL/GenBank/DDBJ whole genome shotgun (WGS) entry which is preliminary data.</text>
</comment>
<dbReference type="Pfam" id="PF23773">
    <property type="entry name" value="DUF7169"/>
    <property type="match status" value="1"/>
</dbReference>
<dbReference type="EMBL" id="CAQI01000028">
    <property type="protein sequence ID" value="CCQ44636.1"/>
    <property type="molecule type" value="Genomic_DNA"/>
</dbReference>
<sequence length="104" mass="11013">MTAPLSAAVRDFAEETLFLARSLAEAEEIQWSAAPIPKPREDTTERAKGGHGDPTLAIVLDERRLAVRAAVEEAHAAIAQASEVAANARRKVNAAIAAWNGEGV</sequence>
<keyword evidence="3" id="KW-1185">Reference proteome</keyword>
<proteinExistence type="predicted"/>
<dbReference type="Proteomes" id="UP000035722">
    <property type="component" value="Unassembled WGS sequence"/>
</dbReference>
<protein>
    <submittedName>
        <fullName evidence="2">Uncharacterized protein</fullName>
    </submittedName>
</protein>
<gene>
    <name evidence="2" type="ORF">ARTSIC4J27_563</name>
</gene>
<dbReference type="AlphaFoldDB" id="A0A024GYS8"/>